<dbReference type="AlphaFoldDB" id="J9DP94"/>
<dbReference type="InParanoid" id="J9DP94"/>
<evidence type="ECO:0000313" key="3">
    <source>
        <dbReference type="Proteomes" id="UP000003163"/>
    </source>
</evidence>
<dbReference type="VEuPathDB" id="MicrosporidiaDB:EDEG_02462"/>
<keyword evidence="1" id="KW-1133">Transmembrane helix</keyword>
<sequence length="123" mass="15122">MKLDNYFMRIYATNFTFNTNTPFLLFFYLKIKKKFKCKINSIYTCLKCYQINFKSILLYIHTIHYTLIKVSIVSLEKNKFLNIYIPCSLQFQYIWIKLILYQFTENGILHFINIKKIYYKNFL</sequence>
<proteinExistence type="predicted"/>
<reference evidence="3" key="2">
    <citation type="submission" date="2015-07" db="EMBL/GenBank/DDBJ databases">
        <title>Contrasting host-pathogen interactions and genome evolution in two generalist and specialist microsporidian pathogens of mosquitoes.</title>
        <authorList>
            <consortium name="The Broad Institute Genomics Platform"/>
            <consortium name="The Broad Institute Genome Sequencing Center for Infectious Disease"/>
            <person name="Cuomo C.A."/>
            <person name="Sanscrainte N.D."/>
            <person name="Goldberg J.M."/>
            <person name="Heiman D."/>
            <person name="Young S."/>
            <person name="Zeng Q."/>
            <person name="Becnel J.J."/>
            <person name="Birren B.W."/>
        </authorList>
    </citation>
    <scope>NUCLEOTIDE SEQUENCE [LARGE SCALE GENOMIC DNA]</scope>
    <source>
        <strain evidence="3">USNM 41457</strain>
    </source>
</reference>
<accession>J9DP94</accession>
<evidence type="ECO:0000256" key="1">
    <source>
        <dbReference type="SAM" id="Phobius"/>
    </source>
</evidence>
<organism evidence="2 3">
    <name type="scientific">Edhazardia aedis (strain USNM 41457)</name>
    <name type="common">Microsporidian parasite</name>
    <dbReference type="NCBI Taxonomy" id="1003232"/>
    <lineage>
        <taxon>Eukaryota</taxon>
        <taxon>Fungi</taxon>
        <taxon>Fungi incertae sedis</taxon>
        <taxon>Microsporidia</taxon>
        <taxon>Edhazardia</taxon>
    </lineage>
</organism>
<evidence type="ECO:0000313" key="2">
    <source>
        <dbReference type="EMBL" id="EJW03157.1"/>
    </source>
</evidence>
<dbReference type="HOGENOM" id="CLU_2015227_0_0_1"/>
<protein>
    <submittedName>
        <fullName evidence="2">Uncharacterized protein</fullName>
    </submittedName>
</protein>
<keyword evidence="1" id="KW-0812">Transmembrane</keyword>
<feature type="transmembrane region" description="Helical" evidence="1">
    <location>
        <begin position="6"/>
        <end position="29"/>
    </location>
</feature>
<dbReference type="EMBL" id="AFBI03000044">
    <property type="protein sequence ID" value="EJW03157.1"/>
    <property type="molecule type" value="Genomic_DNA"/>
</dbReference>
<keyword evidence="3" id="KW-1185">Reference proteome</keyword>
<dbReference type="Proteomes" id="UP000003163">
    <property type="component" value="Unassembled WGS sequence"/>
</dbReference>
<gene>
    <name evidence="2" type="ORF">EDEG_02462</name>
</gene>
<reference evidence="2 3" key="1">
    <citation type="submission" date="2011-08" db="EMBL/GenBank/DDBJ databases">
        <authorList>
            <person name="Liu Z.J."/>
            <person name="Shi F.L."/>
            <person name="Lu J.Q."/>
            <person name="Li M."/>
            <person name="Wang Z.L."/>
        </authorList>
    </citation>
    <scope>NUCLEOTIDE SEQUENCE [LARGE SCALE GENOMIC DNA]</scope>
    <source>
        <strain evidence="2 3">USNM 41457</strain>
    </source>
</reference>
<name>J9DP94_EDHAE</name>
<comment type="caution">
    <text evidence="2">The sequence shown here is derived from an EMBL/GenBank/DDBJ whole genome shotgun (WGS) entry which is preliminary data.</text>
</comment>
<keyword evidence="1" id="KW-0472">Membrane</keyword>